<dbReference type="Proteomes" id="UP000078492">
    <property type="component" value="Unassembled WGS sequence"/>
</dbReference>
<gene>
    <name evidence="2" type="ORF">ALC57_06882</name>
</gene>
<sequence length="78" mass="8382">EPLCTLVSPSTPAYRNLAAPAPFAPSAYNIRCAKIGKLGERKEDGEGEEVGDGGLRDAVREGTVRKVAASKRNKQKRE</sequence>
<feature type="non-terminal residue" evidence="2">
    <location>
        <position position="1"/>
    </location>
</feature>
<proteinExistence type="predicted"/>
<accession>A0A195E822</accession>
<feature type="region of interest" description="Disordered" evidence="1">
    <location>
        <begin position="39"/>
        <end position="78"/>
    </location>
</feature>
<dbReference type="AlphaFoldDB" id="A0A195E822"/>
<feature type="compositionally biased region" description="Basic residues" evidence="1">
    <location>
        <begin position="68"/>
        <end position="78"/>
    </location>
</feature>
<evidence type="ECO:0000313" key="3">
    <source>
        <dbReference type="Proteomes" id="UP000078492"/>
    </source>
</evidence>
<organism evidence="2 3">
    <name type="scientific">Trachymyrmex cornetzi</name>
    <dbReference type="NCBI Taxonomy" id="471704"/>
    <lineage>
        <taxon>Eukaryota</taxon>
        <taxon>Metazoa</taxon>
        <taxon>Ecdysozoa</taxon>
        <taxon>Arthropoda</taxon>
        <taxon>Hexapoda</taxon>
        <taxon>Insecta</taxon>
        <taxon>Pterygota</taxon>
        <taxon>Neoptera</taxon>
        <taxon>Endopterygota</taxon>
        <taxon>Hymenoptera</taxon>
        <taxon>Apocrita</taxon>
        <taxon>Aculeata</taxon>
        <taxon>Formicoidea</taxon>
        <taxon>Formicidae</taxon>
        <taxon>Myrmicinae</taxon>
        <taxon>Trachymyrmex</taxon>
    </lineage>
</organism>
<evidence type="ECO:0000256" key="1">
    <source>
        <dbReference type="SAM" id="MobiDB-lite"/>
    </source>
</evidence>
<name>A0A195E822_9HYME</name>
<dbReference type="EMBL" id="KQ979568">
    <property type="protein sequence ID" value="KYN20974.1"/>
    <property type="molecule type" value="Genomic_DNA"/>
</dbReference>
<protein>
    <submittedName>
        <fullName evidence="2">Uncharacterized protein</fullName>
    </submittedName>
</protein>
<keyword evidence="3" id="KW-1185">Reference proteome</keyword>
<evidence type="ECO:0000313" key="2">
    <source>
        <dbReference type="EMBL" id="KYN20974.1"/>
    </source>
</evidence>
<reference evidence="2 3" key="1">
    <citation type="submission" date="2015-09" db="EMBL/GenBank/DDBJ databases">
        <title>Trachymyrmex cornetzi WGS genome.</title>
        <authorList>
            <person name="Nygaard S."/>
            <person name="Hu H."/>
            <person name="Boomsma J."/>
            <person name="Zhang G."/>
        </authorList>
    </citation>
    <scope>NUCLEOTIDE SEQUENCE [LARGE SCALE GENOMIC DNA]</scope>
    <source>
        <strain evidence="2">Tcor2-1</strain>
        <tissue evidence="2">Whole body</tissue>
    </source>
</reference>
<feature type="compositionally biased region" description="Basic and acidic residues" evidence="1">
    <location>
        <begin position="54"/>
        <end position="64"/>
    </location>
</feature>